<dbReference type="EMBL" id="POSP01000001">
    <property type="protein sequence ID" value="PND40344.1"/>
    <property type="molecule type" value="Genomic_DNA"/>
</dbReference>
<dbReference type="PANTHER" id="PTHR15462">
    <property type="entry name" value="SERINE PROTEASE"/>
    <property type="match status" value="1"/>
</dbReference>
<reference evidence="2 3" key="1">
    <citation type="submission" date="2018-01" db="EMBL/GenBank/DDBJ databases">
        <title>Draft genome sequence of Paucibacter aquatile CR182 isolated from freshwater of the Nakdong River.</title>
        <authorList>
            <person name="Choi A."/>
            <person name="Chung E.J."/>
        </authorList>
    </citation>
    <scope>NUCLEOTIDE SEQUENCE [LARGE SCALE GENOMIC DNA]</scope>
    <source>
        <strain evidence="2 3">CR182</strain>
    </source>
</reference>
<comment type="caution">
    <text evidence="2">The sequence shown here is derived from an EMBL/GenBank/DDBJ whole genome shotgun (WGS) entry which is preliminary data.</text>
</comment>
<evidence type="ECO:0000256" key="1">
    <source>
        <dbReference type="ARBA" id="ARBA00022729"/>
    </source>
</evidence>
<gene>
    <name evidence="2" type="ORF">C1O66_02915</name>
</gene>
<dbReference type="SUPFAM" id="SSF50494">
    <property type="entry name" value="Trypsin-like serine proteases"/>
    <property type="match status" value="1"/>
</dbReference>
<proteinExistence type="predicted"/>
<evidence type="ECO:0000313" key="2">
    <source>
        <dbReference type="EMBL" id="PND40344.1"/>
    </source>
</evidence>
<accession>A0A2N8L3R6</accession>
<dbReference type="PANTHER" id="PTHR15462:SF8">
    <property type="entry name" value="SERINE PROTEASE"/>
    <property type="match status" value="1"/>
</dbReference>
<sequence length="347" mass="38115">MEEHLELSREFPAPSLQEAVLKLKSRKASARLPAGLSEKLLSQAPAMIEVDGRSYPRGTEAVEIKSLSKSAALSDKGIEAGTEAFIPEHVDVEFTARLEPASLRRPKFIERLDYLPEPQAGAKTIFGADGRRVFYSNAYPWRCNGRVESPLGNGSGVMVGPRHLLTCSHVIDWRPNNTTGWLKFTPMYYNGSAPYGTAYGVRTYFKVKVTPPTIDSNEAKFDYVVVVLDRNVGNATGWLGTKSYSDSWDGGAYWTHVGYPGDLTGGQRPIWQDGIALDGDFWSPDSHESMSHRGDVWPGQSGGAFWGYWDGQPYAVAVQSAHNASNNFASGGSDLVDLVIRARNEHP</sequence>
<dbReference type="InterPro" id="IPR043504">
    <property type="entry name" value="Peptidase_S1_PA_chymotrypsin"/>
</dbReference>
<protein>
    <recommendedName>
        <fullName evidence="4">Serine protease</fullName>
    </recommendedName>
</protein>
<dbReference type="Pfam" id="PF13365">
    <property type="entry name" value="Trypsin_2"/>
    <property type="match status" value="1"/>
</dbReference>
<dbReference type="AlphaFoldDB" id="A0A2N8L3R6"/>
<keyword evidence="1" id="KW-0732">Signal</keyword>
<dbReference type="Gene3D" id="2.40.10.10">
    <property type="entry name" value="Trypsin-like serine proteases"/>
    <property type="match status" value="2"/>
</dbReference>
<name>A0A2N8L3R6_9BURK</name>
<evidence type="ECO:0000313" key="3">
    <source>
        <dbReference type="Proteomes" id="UP000235916"/>
    </source>
</evidence>
<dbReference type="InterPro" id="IPR050966">
    <property type="entry name" value="Glutamyl_endopeptidase"/>
</dbReference>
<dbReference type="RefSeq" id="WP_102766479.1">
    <property type="nucleotide sequence ID" value="NZ_CP124551.1"/>
</dbReference>
<dbReference type="InterPro" id="IPR009003">
    <property type="entry name" value="Peptidase_S1_PA"/>
</dbReference>
<dbReference type="Proteomes" id="UP000235916">
    <property type="component" value="Unassembled WGS sequence"/>
</dbReference>
<keyword evidence="3" id="KW-1185">Reference proteome</keyword>
<evidence type="ECO:0008006" key="4">
    <source>
        <dbReference type="Google" id="ProtNLM"/>
    </source>
</evidence>
<organism evidence="2 3">
    <name type="scientific">Kinneretia aquatilis</name>
    <dbReference type="NCBI Taxonomy" id="2070761"/>
    <lineage>
        <taxon>Bacteria</taxon>
        <taxon>Pseudomonadati</taxon>
        <taxon>Pseudomonadota</taxon>
        <taxon>Betaproteobacteria</taxon>
        <taxon>Burkholderiales</taxon>
        <taxon>Sphaerotilaceae</taxon>
        <taxon>Roseateles</taxon>
    </lineage>
</organism>